<dbReference type="PANTHER" id="PTHR35526:SF3">
    <property type="entry name" value="ANTI-SIGMA-F FACTOR RSBW"/>
    <property type="match status" value="1"/>
</dbReference>
<dbReference type="RefSeq" id="WP_086725148.1">
    <property type="nucleotide sequence ID" value="NZ_MUBM01000083.1"/>
</dbReference>
<keyword evidence="4" id="KW-0547">Nucleotide-binding</keyword>
<keyword evidence="4" id="KW-0067">ATP-binding</keyword>
<dbReference type="InterPro" id="IPR050267">
    <property type="entry name" value="Anti-sigma-factor_SerPK"/>
</dbReference>
<evidence type="ECO:0000313" key="5">
    <source>
        <dbReference type="Proteomes" id="UP001458415"/>
    </source>
</evidence>
<keyword evidence="1" id="KW-0418">Kinase</keyword>
<comment type="caution">
    <text evidence="4">The sequence shown here is derived from an EMBL/GenBank/DDBJ whole genome shotgun (WGS) entry which is preliminary data.</text>
</comment>
<dbReference type="CDD" id="cd16936">
    <property type="entry name" value="HATPase_RsbW-like"/>
    <property type="match status" value="1"/>
</dbReference>
<dbReference type="InterPro" id="IPR036890">
    <property type="entry name" value="HATPase_C_sf"/>
</dbReference>
<dbReference type="Proteomes" id="UP001458415">
    <property type="component" value="Unassembled WGS sequence"/>
</dbReference>
<organism evidence="4 5">
    <name type="scientific">Streptomyces carpinensis</name>
    <dbReference type="NCBI Taxonomy" id="66369"/>
    <lineage>
        <taxon>Bacteria</taxon>
        <taxon>Bacillati</taxon>
        <taxon>Actinomycetota</taxon>
        <taxon>Actinomycetes</taxon>
        <taxon>Kitasatosporales</taxon>
        <taxon>Streptomycetaceae</taxon>
        <taxon>Streptomyces</taxon>
    </lineage>
</organism>
<reference evidence="4 5" key="1">
    <citation type="submission" date="2024-06" db="EMBL/GenBank/DDBJ databases">
        <title>The Natural Products Discovery Center: Release of the First 8490 Sequenced Strains for Exploring Actinobacteria Biosynthetic Diversity.</title>
        <authorList>
            <person name="Kalkreuter E."/>
            <person name="Kautsar S.A."/>
            <person name="Yang D."/>
            <person name="Bader C.D."/>
            <person name="Teijaro C.N."/>
            <person name="Fluegel L."/>
            <person name="Davis C.M."/>
            <person name="Simpson J.R."/>
            <person name="Lauterbach L."/>
            <person name="Steele A.D."/>
            <person name="Gui C."/>
            <person name="Meng S."/>
            <person name="Li G."/>
            <person name="Viehrig K."/>
            <person name="Ye F."/>
            <person name="Su P."/>
            <person name="Kiefer A.F."/>
            <person name="Nichols A."/>
            <person name="Cepeda A.J."/>
            <person name="Yan W."/>
            <person name="Fan B."/>
            <person name="Jiang Y."/>
            <person name="Adhikari A."/>
            <person name="Zheng C.-J."/>
            <person name="Schuster L."/>
            <person name="Cowan T.M."/>
            <person name="Smanski M.J."/>
            <person name="Chevrette M.G."/>
            <person name="De Carvalho L.P.S."/>
            <person name="Shen B."/>
        </authorList>
    </citation>
    <scope>NUCLEOTIDE SEQUENCE [LARGE SCALE GENOMIC DNA]</scope>
    <source>
        <strain evidence="4 5">NPDC000634</strain>
    </source>
</reference>
<accession>A0ABV1WC61</accession>
<feature type="region of interest" description="Disordered" evidence="2">
    <location>
        <begin position="1"/>
        <end position="32"/>
    </location>
</feature>
<dbReference type="SUPFAM" id="SSF55874">
    <property type="entry name" value="ATPase domain of HSP90 chaperone/DNA topoisomerase II/histidine kinase"/>
    <property type="match status" value="1"/>
</dbReference>
<evidence type="ECO:0000259" key="3">
    <source>
        <dbReference type="Pfam" id="PF13581"/>
    </source>
</evidence>
<name>A0ABV1WC61_9ACTN</name>
<sequence length="148" mass="15781">MCEKHRTTPIAAPSSAVDRTGRRPPPCKPADARQAVERAITECCLAGRPCDAHAVSDAQLVASELTTNAILHGGGVTDFHVDVIGRGVRVCVSDRSDRLPVVRPPVDRQGRRRPGGHGWPIVCRLAREVQVSDLPSGGKCISVVVPLI</sequence>
<dbReference type="InterPro" id="IPR003594">
    <property type="entry name" value="HATPase_dom"/>
</dbReference>
<feature type="domain" description="Histidine kinase/HSP90-like ATPase" evidence="3">
    <location>
        <begin position="29"/>
        <end position="143"/>
    </location>
</feature>
<evidence type="ECO:0000256" key="1">
    <source>
        <dbReference type="ARBA" id="ARBA00022527"/>
    </source>
</evidence>
<keyword evidence="5" id="KW-1185">Reference proteome</keyword>
<proteinExistence type="predicted"/>
<dbReference type="PANTHER" id="PTHR35526">
    <property type="entry name" value="ANTI-SIGMA-F FACTOR RSBW-RELATED"/>
    <property type="match status" value="1"/>
</dbReference>
<dbReference type="Gene3D" id="3.30.565.10">
    <property type="entry name" value="Histidine kinase-like ATPase, C-terminal domain"/>
    <property type="match status" value="1"/>
</dbReference>
<evidence type="ECO:0000256" key="2">
    <source>
        <dbReference type="SAM" id="MobiDB-lite"/>
    </source>
</evidence>
<keyword evidence="1" id="KW-0723">Serine/threonine-protein kinase</keyword>
<keyword evidence="1" id="KW-0808">Transferase</keyword>
<dbReference type="GO" id="GO:0005524">
    <property type="term" value="F:ATP binding"/>
    <property type="evidence" value="ECO:0007669"/>
    <property type="project" value="UniProtKB-KW"/>
</dbReference>
<protein>
    <submittedName>
        <fullName evidence="4">ATP-binding protein</fullName>
    </submittedName>
</protein>
<dbReference type="Pfam" id="PF13581">
    <property type="entry name" value="HATPase_c_2"/>
    <property type="match status" value="1"/>
</dbReference>
<dbReference type="EMBL" id="JBEPCU010000841">
    <property type="protein sequence ID" value="MER6981747.1"/>
    <property type="molecule type" value="Genomic_DNA"/>
</dbReference>
<gene>
    <name evidence="4" type="ORF">ABT317_33460</name>
</gene>
<evidence type="ECO:0000313" key="4">
    <source>
        <dbReference type="EMBL" id="MER6981747.1"/>
    </source>
</evidence>